<dbReference type="EMBL" id="LAZR01025738">
    <property type="protein sequence ID" value="KKL70952.1"/>
    <property type="molecule type" value="Genomic_DNA"/>
</dbReference>
<reference evidence="1" key="1">
    <citation type="journal article" date="2015" name="Nature">
        <title>Complex archaea that bridge the gap between prokaryotes and eukaryotes.</title>
        <authorList>
            <person name="Spang A."/>
            <person name="Saw J.H."/>
            <person name="Jorgensen S.L."/>
            <person name="Zaremba-Niedzwiedzka K."/>
            <person name="Martijn J."/>
            <person name="Lind A.E."/>
            <person name="van Eijk R."/>
            <person name="Schleper C."/>
            <person name="Guy L."/>
            <person name="Ettema T.J."/>
        </authorList>
    </citation>
    <scope>NUCLEOTIDE SEQUENCE</scope>
</reference>
<accession>A0A0F9H6Q8</accession>
<gene>
    <name evidence="1" type="ORF">LCGC14_2099750</name>
</gene>
<organism evidence="1">
    <name type="scientific">marine sediment metagenome</name>
    <dbReference type="NCBI Taxonomy" id="412755"/>
    <lineage>
        <taxon>unclassified sequences</taxon>
        <taxon>metagenomes</taxon>
        <taxon>ecological metagenomes</taxon>
    </lineage>
</organism>
<name>A0A0F9H6Q8_9ZZZZ</name>
<sequence length="138" mass="15794">MIELTLKKGAKRTHLKIYNDIDQLPVQRFTLANKYWMLHDSIGSSIEDFDKNHFNKITLIAGDKEKTLKELANFRILVFNIMNDINVQHLSFACLIHSVNGIEVTDLSQENLQKLLNKLSGLGLTQDVLKKKLNTSTK</sequence>
<evidence type="ECO:0000313" key="1">
    <source>
        <dbReference type="EMBL" id="KKL70952.1"/>
    </source>
</evidence>
<comment type="caution">
    <text evidence="1">The sequence shown here is derived from an EMBL/GenBank/DDBJ whole genome shotgun (WGS) entry which is preliminary data.</text>
</comment>
<protein>
    <submittedName>
        <fullName evidence="1">Uncharacterized protein</fullName>
    </submittedName>
</protein>
<dbReference type="AlphaFoldDB" id="A0A0F9H6Q8"/>
<proteinExistence type="predicted"/>